<protein>
    <submittedName>
        <fullName evidence="6">Uncharacterized protein</fullName>
    </submittedName>
</protein>
<keyword evidence="3 5" id="KW-1133">Transmembrane helix</keyword>
<feature type="transmembrane region" description="Helical" evidence="5">
    <location>
        <begin position="164"/>
        <end position="188"/>
    </location>
</feature>
<evidence type="ECO:0000313" key="6">
    <source>
        <dbReference type="EMBL" id="RFU36250.1"/>
    </source>
</evidence>
<feature type="transmembrane region" description="Helical" evidence="5">
    <location>
        <begin position="53"/>
        <end position="74"/>
    </location>
</feature>
<evidence type="ECO:0000256" key="5">
    <source>
        <dbReference type="SAM" id="Phobius"/>
    </source>
</evidence>
<evidence type="ECO:0000313" key="7">
    <source>
        <dbReference type="Proteomes" id="UP000258309"/>
    </source>
</evidence>
<evidence type="ECO:0000256" key="1">
    <source>
        <dbReference type="ARBA" id="ARBA00004141"/>
    </source>
</evidence>
<keyword evidence="4 5" id="KW-0472">Membrane</keyword>
<dbReference type="PANTHER" id="PTHR31465">
    <property type="entry name" value="PROTEIN RTA1-RELATED"/>
    <property type="match status" value="1"/>
</dbReference>
<comment type="caution">
    <text evidence="6">The sequence shown here is derived from an EMBL/GenBank/DDBJ whole genome shotgun (WGS) entry which is preliminary data.</text>
</comment>
<reference evidence="6 7" key="1">
    <citation type="submission" date="2018-05" db="EMBL/GenBank/DDBJ databases">
        <title>Draft genome sequence of Scytalidium lignicola DSM 105466, a ubiquitous saprotrophic fungus.</title>
        <authorList>
            <person name="Buettner E."/>
            <person name="Gebauer A.M."/>
            <person name="Hofrichter M."/>
            <person name="Liers C."/>
            <person name="Kellner H."/>
        </authorList>
    </citation>
    <scope>NUCLEOTIDE SEQUENCE [LARGE SCALE GENOMIC DNA]</scope>
    <source>
        <strain evidence="6 7">DSM 105466</strain>
    </source>
</reference>
<proteinExistence type="predicted"/>
<dbReference type="OrthoDB" id="4521223at2759"/>
<feature type="transmembrane region" description="Helical" evidence="5">
    <location>
        <begin position="86"/>
        <end position="108"/>
    </location>
</feature>
<dbReference type="PANTHER" id="PTHR31465:SF9">
    <property type="entry name" value="SPHINGOID LONG-CHAIN BASE TRANSPORTER RSB1"/>
    <property type="match status" value="1"/>
</dbReference>
<accession>A0A3E2HSA7</accession>
<feature type="transmembrane region" description="Helical" evidence="5">
    <location>
        <begin position="129"/>
        <end position="152"/>
    </location>
</feature>
<dbReference type="GO" id="GO:0005886">
    <property type="term" value="C:plasma membrane"/>
    <property type="evidence" value="ECO:0007669"/>
    <property type="project" value="TreeGrafter"/>
</dbReference>
<dbReference type="AlphaFoldDB" id="A0A3E2HSA7"/>
<dbReference type="EMBL" id="NCSJ02000001">
    <property type="protein sequence ID" value="RFU36250.1"/>
    <property type="molecule type" value="Genomic_DNA"/>
</dbReference>
<evidence type="ECO:0000256" key="4">
    <source>
        <dbReference type="ARBA" id="ARBA00023136"/>
    </source>
</evidence>
<dbReference type="STRING" id="5539.A0A3E2HSA7"/>
<evidence type="ECO:0000256" key="3">
    <source>
        <dbReference type="ARBA" id="ARBA00022989"/>
    </source>
</evidence>
<feature type="non-terminal residue" evidence="6">
    <location>
        <position position="307"/>
    </location>
</feature>
<feature type="transmembrane region" description="Helical" evidence="5">
    <location>
        <begin position="26"/>
        <end position="46"/>
    </location>
</feature>
<organism evidence="6 7">
    <name type="scientific">Scytalidium lignicola</name>
    <name type="common">Hyphomycete</name>
    <dbReference type="NCBI Taxonomy" id="5539"/>
    <lineage>
        <taxon>Eukaryota</taxon>
        <taxon>Fungi</taxon>
        <taxon>Dikarya</taxon>
        <taxon>Ascomycota</taxon>
        <taxon>Pezizomycotina</taxon>
        <taxon>Leotiomycetes</taxon>
        <taxon>Leotiomycetes incertae sedis</taxon>
        <taxon>Scytalidium</taxon>
    </lineage>
</organism>
<dbReference type="Pfam" id="PF04479">
    <property type="entry name" value="RTA1"/>
    <property type="match status" value="1"/>
</dbReference>
<keyword evidence="2 5" id="KW-0812">Transmembrane</keyword>
<feature type="transmembrane region" description="Helical" evidence="5">
    <location>
        <begin position="213"/>
        <end position="233"/>
    </location>
</feature>
<dbReference type="GO" id="GO:0000324">
    <property type="term" value="C:fungal-type vacuole"/>
    <property type="evidence" value="ECO:0007669"/>
    <property type="project" value="TreeGrafter"/>
</dbReference>
<dbReference type="OMA" id="AYTNPWS"/>
<gene>
    <name evidence="6" type="ORF">B7463_g106</name>
</gene>
<name>A0A3E2HSA7_SCYLI</name>
<sequence>MASMTCEEIGPGCPADGSSLGYPPNIAASVIFMGLFGASLLGHTVLGWKHKTWSFMIAMFLGSSSEVVGYLGRILMHNNPYRLSTFLIQIVCLTTAPAFYSAGLYLCLSRIVIAYGEGISRVNPVWYTRFFITCDIISLSLQGAGGGVASAATKPTTMDLGNHLMLAGLIIQIVSLLFFATACIDFALRVRRYPSWKTATYSKLRESTRFRGFLWALAISFITIFIRCVYRVIELGKGWDNSLMREEIPFIVLESCMIIIAVFVLIFFHPGFGFQNKFNDLKYHPVPGVEAGKEGVSLMAQETAYAR</sequence>
<feature type="non-terminal residue" evidence="6">
    <location>
        <position position="1"/>
    </location>
</feature>
<comment type="subcellular location">
    <subcellularLocation>
        <location evidence="1">Membrane</location>
        <topology evidence="1">Multi-pass membrane protein</topology>
    </subcellularLocation>
</comment>
<feature type="transmembrane region" description="Helical" evidence="5">
    <location>
        <begin position="248"/>
        <end position="268"/>
    </location>
</feature>
<dbReference type="Proteomes" id="UP000258309">
    <property type="component" value="Unassembled WGS sequence"/>
</dbReference>
<keyword evidence="7" id="KW-1185">Reference proteome</keyword>
<dbReference type="InterPro" id="IPR007568">
    <property type="entry name" value="RTA1"/>
</dbReference>
<evidence type="ECO:0000256" key="2">
    <source>
        <dbReference type="ARBA" id="ARBA00022692"/>
    </source>
</evidence>